<feature type="region of interest" description="Disordered" evidence="4">
    <location>
        <begin position="2458"/>
        <end position="2478"/>
    </location>
</feature>
<reference evidence="7" key="1">
    <citation type="submission" date="2022-11" db="UniProtKB">
        <authorList>
            <consortium name="WormBaseParasite"/>
        </authorList>
    </citation>
    <scope>IDENTIFICATION</scope>
</reference>
<dbReference type="Proteomes" id="UP000887562">
    <property type="component" value="Unplaced"/>
</dbReference>
<feature type="domain" description="Desmoplakin SH3" evidence="5">
    <location>
        <begin position="241"/>
        <end position="296"/>
    </location>
</feature>
<feature type="coiled-coil region" evidence="3">
    <location>
        <begin position="417"/>
        <end position="483"/>
    </location>
</feature>
<keyword evidence="6" id="KW-1185">Reference proteome</keyword>
<keyword evidence="2" id="KW-0677">Repeat</keyword>
<feature type="compositionally biased region" description="Polar residues" evidence="4">
    <location>
        <begin position="3204"/>
        <end position="3216"/>
    </location>
</feature>
<protein>
    <submittedName>
        <fullName evidence="7">Desmoplakin SH3 domain-containing protein</fullName>
    </submittedName>
</protein>
<feature type="coiled-coil region" evidence="3">
    <location>
        <begin position="31"/>
        <end position="61"/>
    </location>
</feature>
<dbReference type="InterPro" id="IPR041615">
    <property type="entry name" value="Desmoplakin_SH3"/>
</dbReference>
<feature type="region of interest" description="Disordered" evidence="4">
    <location>
        <begin position="3190"/>
        <end position="3216"/>
    </location>
</feature>
<keyword evidence="3" id="KW-0175">Coiled coil</keyword>
<evidence type="ECO:0000259" key="5">
    <source>
        <dbReference type="Pfam" id="PF17902"/>
    </source>
</evidence>
<evidence type="ECO:0000313" key="7">
    <source>
        <dbReference type="WBParaSite" id="maker-E.canG7_contigs_6714-snap-gene-0.34-mRNA-1"/>
    </source>
</evidence>
<feature type="compositionally biased region" description="Polar residues" evidence="4">
    <location>
        <begin position="2464"/>
        <end position="2478"/>
    </location>
</feature>
<dbReference type="Pfam" id="PF17902">
    <property type="entry name" value="SH3_10"/>
    <property type="match status" value="1"/>
</dbReference>
<dbReference type="Gene3D" id="1.20.58.60">
    <property type="match status" value="1"/>
</dbReference>
<sequence>MAVHRGDIGVIKKALTDYELKAQEMNVGVNYMALDDERRRQEHLLRELREIEEEIASLSLSSTELPHLASIVGTELSHNTKCLQYLTGISELERSIGEVATHFAERSVKLSDPNSLHKSVVTYKTLTDNVKSCWTYVDQLATLAQIHLKTSAEYHQFYHEANEIEAKLEKQLVIAQKAHHSATMRRSHKETTKVANEIREQLNIMQSLWQRSKNLVKRSETIVPIRMRLGGVAKGVAIGDPNNRAVMVQAMVSLTGPDYKIQKGEHLQLIDNRQDSHLWRVQTSSGIVEVPSICFWLTDTDAKATERAISIKQLCKKTWLEIINLISLRLYEVYVDLLQQFNSQEVVCSHEGALNMLLADLQRQLISTVGQDGRLQSEVDTFRKGVIITKRLERLQSGDINMREPDIVQIRSPLLRLQDHLVAAEQMQQEMKLLNDHIADYLSEVDNERWQISRTLDHLNRLTKKSEQQLNEMMRKIEQMKSAQEMRVSKQTSDRLKVQPLIIPEQEQLHKRSRSQPRMTVVNAISSSTTSSDSEPTSDPRTRSGKRRAKSQVRQLDAMVQIGSESKTAETQHQEGRIEVGRRHSQHHKSVQLAPMKPVQLEAQTQIGRSVIDFEVQVDISSLESYNTVIKGDTSMQRSRSLTPSSEDDEGHEYITEATAAVPLQALKDKGRRRITAAAQSGPLSKKKSSSLTNMVHCYTQLGSISTDRAVSPLQGFDSVQSCPNCRPKTLLNSQIQVGQIYSGSEKYPYYPVYEVKSESARQQHLISKKVQSGYPCLTDRANLYCQCDVLGPITSHVVTEVTSDLYQKEVPPERRKMHSDAQIGVLYANARQQAGISDNDMMSTSTQVGIVHEDPYQESHIPHERRSGLAQTRPRSMQELSSFSGMIETLPLKPDNYVTAVSMQPQAATSSTQIGVLLSESALQTGKYDGVGVSSKRSQIGHSMLSGRSDSYTQVGQLYQQAGVQKGHVEINVEPGMVPVIQAPSSAERSAPPPKNNLNGMSIQVTPKTHDDTRQIANVLSHNEVQTRDLPNFNVRQQNLQVYDIHRHKPRRSSSVPSVQFSTETQIGPMVMHENLSPINVDTYVNIVRPMEMLNVKATPRVMKNKRIQSAGIPSARNVGMQIGHLLQESGTQSMVRVDNFEETPIAPTLLSVQQKAISMPNVGIAETQTHPLLHGKKMQVSIAMYSPSAEKKHNKKLQVSIVTSKEMYDVQVETVPFLQKEQFDVSCDTKIQPDKIPKKIQVSLLGSGPEIPMVSNQDPVYASMPPRSPVETVPPVQPQLTAPVQSAPPSRFTDVACEAVTDAVYFDAKCQCDDLKPMTQGKKLQVELGGQMIKPEKVDIACDSNDLVKTVGKKLQVDLNAPSQTTLKEMKDEICAALDERKMFDATQQTGTTKEQPPIFAQATAQPVYSAPPVAQTVNTCDTACEALRTELACDGFTQSEKIQGVGKKLQVAITFAESEKPVYEIATMQAYSEDAFVSLAESSRVQPVYAAPPPKLAVDMEDRGCEAMPKSEFFDASVQSAEFVQPKPMVLGKKLQVSLPNLTTSSIQMEQPSTAKPLGYPKAIQTEEFYTQPAPQLVPLQEAPKVYSAPPIPHPEASTEDRACDAITSASTFNAAIQATGAPKPEVFGKKLQVNLMPLVVMSSQSTIELQPPSQPIYLENATRVFSAPPPPAQPKVQTDDKACDAITTTPAFDAGVQIAEQEKPRAFVVGKKLQVTPPSLSLVTAQTIFEQPPPQVIRLDEAPKVYSAPPIPSHPKVQMEEKSCDAIEPIKVFNAGVQAAELQQPKAVAVGKKLQVTLPPALVIISSQGAGVITAPERPHVALEVSGVQTVQELTIAPPTQVVHVQETSRVFTAPPPRPLVQTDDKSCDAIEFTSSFDAGVQAAELQQPKAVAVGKKLQVTLPPALVIISSQGAGVITAPERPHVALEVSGVQTVQELTIAPPTQVVHVQETSRVFAASPPQPLVQTDDKSCDAIEFTSSFDAGVQVADILKQKPRIVGKNLQVSLSAFTPVKSVVVDKGIQMSPLALKTSVIQWCLKETTPPSQIIHVEETNKVFAAPPPSSQVAKVPMTDKECETVMNLSMFDADVQVGIISPPTPLKIGKKLQVCPAPYSILSVQTREETPSVIVEPVALGKKLQVSPPPLEVSSVQSILQVESVPQPPIVKTEETRIVFAVPPSPLTVTMVDAEIDTLELGQLFGASTQSSPVTFADTMESPEKPLTCGKKLQVDLRADLVESKVQTAAIVKLEVVRVQTETEPTRRSITNNMSTQANNVQQPETPATYGKKMQVDLRPPMDEKSAQIELPYSLKMTSVQTEMAAPTPVMIPQPVKVSQSLYSAPPRPNTEDRGIDAKPLPLMSITVTQADAPSPTISHVQSTFHQPDLTVSKVQMCDFDCNPLSTLTSNMTTQSEEVMKFGKKMQVTPPAMEIGISQTTWQEVDVPPIIGVKEAPMVRSAPPLPTQVSTKDATTDPLSSKQCTNAFTQVEPVPTYGKKMQVVPPALCSCTCQAVPTETSAPSPIIKSTEEAVRVFAAPPVKALTTEDKACEPMFKTPVNDVSLQYDTLTHKPPSRSVRIQKGVGAFEGKRVIGVQYNAPEPRRSPLSPLLSRNTSGIEWGVQIQPTTLVGTTQTPPMETSVVFTTSKPDVYSRTTQVDLEQYKPVKQADLFSTAPIPARQPQNLFSFVRETKAKVSSRRIRSGSQGLIPYKTQVFSPSSSLSLSVPAMLNVQTDAPSPATIADCYGYTNRIAASQVPRRYISRFRSPTVRGSYDRRNKSMENIYFRGSRTMPRQFISDSDLTMGNRRMLQQMELEERCEECITQCVRLIGYEKAAQMLMDARFCTEFGQHGDLEGDSRRRHLQNARTQYTSTTTIACPYCCQASVREGEGRARWPSGAGEEEFYSGEDGYEWDSMQSSYGSAKHGSYRWVSRTPTIRVMQTEPTSDAVDMLMKNRALSAYCSDYELQQSGINANFEENAAFTFVAWKTDQQGEDKLELDTVGNLLRLTLVGARVPGTGEVISAADAFYRSILRVIYMDDERGVIMPLTTAINANAVIVEKRFSTGVGIAFHHPPRKYPVECTAVWQTPNMRRRTYRVNYIRLSDKERIPVSRALEQGIIDKYSGEIVGVRTLPKAEMGDPLLQMRESSVGTGDTMARKQHPERFNIREAILNDIVSVDLIQPEIILLPSSEADTATHSRRREGSVSPSTESNSDLEV</sequence>
<proteinExistence type="predicted"/>
<accession>A0A915EVC1</accession>
<feature type="compositionally biased region" description="Low complexity" evidence="4">
    <location>
        <begin position="526"/>
        <end position="539"/>
    </location>
</feature>
<dbReference type="WBParaSite" id="maker-E.canG7_contigs_6714-snap-gene-0.34-mRNA-1">
    <property type="protein sequence ID" value="maker-E.canG7_contigs_6714-snap-gene-0.34-mRNA-1"/>
    <property type="gene ID" value="EcG7_04598"/>
</dbReference>
<evidence type="ECO:0000256" key="2">
    <source>
        <dbReference type="ARBA" id="ARBA00022737"/>
    </source>
</evidence>
<keyword evidence="1" id="KW-0597">Phosphoprotein</keyword>
<name>A0A915EVC1_9CEST</name>
<evidence type="ECO:0000256" key="4">
    <source>
        <dbReference type="SAM" id="MobiDB-lite"/>
    </source>
</evidence>
<evidence type="ECO:0000313" key="6">
    <source>
        <dbReference type="Proteomes" id="UP000887562"/>
    </source>
</evidence>
<evidence type="ECO:0000256" key="3">
    <source>
        <dbReference type="SAM" id="Coils"/>
    </source>
</evidence>
<feature type="region of interest" description="Disordered" evidence="4">
    <location>
        <begin position="525"/>
        <end position="554"/>
    </location>
</feature>
<organism evidence="6 7">
    <name type="scientific">Echinococcus canadensis</name>
    <dbReference type="NCBI Taxonomy" id="519352"/>
    <lineage>
        <taxon>Eukaryota</taxon>
        <taxon>Metazoa</taxon>
        <taxon>Spiralia</taxon>
        <taxon>Lophotrochozoa</taxon>
        <taxon>Platyhelminthes</taxon>
        <taxon>Cestoda</taxon>
        <taxon>Eucestoda</taxon>
        <taxon>Cyclophyllidea</taxon>
        <taxon>Taeniidae</taxon>
        <taxon>Echinococcus</taxon>
        <taxon>Echinococcus canadensis group</taxon>
    </lineage>
</organism>
<evidence type="ECO:0000256" key="1">
    <source>
        <dbReference type="ARBA" id="ARBA00022553"/>
    </source>
</evidence>
<dbReference type="Gene3D" id="2.30.30.40">
    <property type="entry name" value="SH3 Domains"/>
    <property type="match status" value="1"/>
</dbReference>